<dbReference type="HOGENOM" id="CLU_780827_0_0_1"/>
<dbReference type="AlphaFoldDB" id="J4H2E1"/>
<dbReference type="OrthoDB" id="2816102at2759"/>
<reference evidence="1 2" key="1">
    <citation type="journal article" date="2012" name="Appl. Environ. Microbiol.">
        <title>Short-read sequencing for genomic analysis of the brown rot fungus Fibroporia radiculosa.</title>
        <authorList>
            <person name="Tang J.D."/>
            <person name="Perkins A.D."/>
            <person name="Sonstegard T.S."/>
            <person name="Schroeder S.G."/>
            <person name="Burgess S.C."/>
            <person name="Diehl S.V."/>
        </authorList>
    </citation>
    <scope>NUCLEOTIDE SEQUENCE [LARGE SCALE GENOMIC DNA]</scope>
    <source>
        <strain evidence="1 2">TFFH 294</strain>
    </source>
</reference>
<dbReference type="RefSeq" id="XP_012180647.1">
    <property type="nucleotide sequence ID" value="XM_012325257.1"/>
</dbReference>
<dbReference type="InterPro" id="IPR032675">
    <property type="entry name" value="LRR_dom_sf"/>
</dbReference>
<dbReference type="GeneID" id="24096275"/>
<dbReference type="Proteomes" id="UP000006352">
    <property type="component" value="Unassembled WGS sequence"/>
</dbReference>
<proteinExistence type="predicted"/>
<evidence type="ECO:0000313" key="1">
    <source>
        <dbReference type="EMBL" id="CCM01364.1"/>
    </source>
</evidence>
<sequence length="355" mass="39789">MLSFAKLGRTTAATAQASYLEFTREMHLVEKDRSSEHFRSSYVYSSLFMLAKVISHVHTLSFTSVNWGDHLVPPDLAAQIPRFKSVVALSLEDCNFRSLTTFRRTIAAFPRISSLRLRGCRISTVSGDWGSSLVWNNTRLVDLTTTDCPSGTISSLLDWLIEIEPYSSIRDARFKAVSIEASSNLGVSQMHSQQSSFHSFESGTCIYHFSSSALARLVSWLARREEQDSFKFTQLQFSEGQRAMRRSGLGVVHHGHGFQRGPSRAIIANVQEHVLNSREEVSELTQALAYLLLRLEGWGLYPASCILIELTQHPCATLACLLLNLVSTSLLAAEVEGGKGEYKDVWYNERKKELD</sequence>
<evidence type="ECO:0008006" key="3">
    <source>
        <dbReference type="Google" id="ProtNLM"/>
    </source>
</evidence>
<keyword evidence="2" id="KW-1185">Reference proteome</keyword>
<dbReference type="SUPFAM" id="SSF52047">
    <property type="entry name" value="RNI-like"/>
    <property type="match status" value="1"/>
</dbReference>
<dbReference type="InParanoid" id="J4H2E1"/>
<name>J4H2E1_9APHY</name>
<protein>
    <recommendedName>
        <fullName evidence="3">F-box domain-containing protein</fullName>
    </recommendedName>
</protein>
<evidence type="ECO:0000313" key="2">
    <source>
        <dbReference type="Proteomes" id="UP000006352"/>
    </source>
</evidence>
<organism evidence="1 2">
    <name type="scientific">Fibroporia radiculosa</name>
    <dbReference type="NCBI Taxonomy" id="599839"/>
    <lineage>
        <taxon>Eukaryota</taxon>
        <taxon>Fungi</taxon>
        <taxon>Dikarya</taxon>
        <taxon>Basidiomycota</taxon>
        <taxon>Agaricomycotina</taxon>
        <taxon>Agaricomycetes</taxon>
        <taxon>Polyporales</taxon>
        <taxon>Fibroporiaceae</taxon>
        <taxon>Fibroporia</taxon>
    </lineage>
</organism>
<dbReference type="Gene3D" id="3.80.10.10">
    <property type="entry name" value="Ribonuclease Inhibitor"/>
    <property type="match status" value="1"/>
</dbReference>
<accession>J4H2E1</accession>
<gene>
    <name evidence="1" type="ORF">FIBRA_03414</name>
</gene>
<dbReference type="EMBL" id="HE797029">
    <property type="protein sequence ID" value="CCM01364.1"/>
    <property type="molecule type" value="Genomic_DNA"/>
</dbReference>